<evidence type="ECO:0000256" key="1">
    <source>
        <dbReference type="SAM" id="Phobius"/>
    </source>
</evidence>
<feature type="transmembrane region" description="Helical" evidence="1">
    <location>
        <begin position="220"/>
        <end position="241"/>
    </location>
</feature>
<gene>
    <name evidence="2" type="ORF">R3P96_06420</name>
</gene>
<keyword evidence="1" id="KW-0472">Membrane</keyword>
<feature type="transmembrane region" description="Helical" evidence="1">
    <location>
        <begin position="299"/>
        <end position="319"/>
    </location>
</feature>
<feature type="transmembrane region" description="Helical" evidence="1">
    <location>
        <begin position="125"/>
        <end position="146"/>
    </location>
</feature>
<feature type="transmembrane region" description="Helical" evidence="1">
    <location>
        <begin position="101"/>
        <end position="119"/>
    </location>
</feature>
<keyword evidence="3" id="KW-1185">Reference proteome</keyword>
<reference evidence="2 3" key="1">
    <citation type="submission" date="2023-10" db="EMBL/GenBank/DDBJ databases">
        <title>Development of a sustainable strategy for remediation of hydrocarbon-contaminated territories based on the waste exchange concept.</title>
        <authorList>
            <person name="Krivoruchko A."/>
        </authorList>
    </citation>
    <scope>NUCLEOTIDE SEQUENCE [LARGE SCALE GENOMIC DNA]</scope>
    <source>
        <strain evidence="2 3">IEGM 1323</strain>
    </source>
</reference>
<feature type="transmembrane region" description="Helical" evidence="1">
    <location>
        <begin position="190"/>
        <end position="208"/>
    </location>
</feature>
<comment type="caution">
    <text evidence="2">The sequence shown here is derived from an EMBL/GenBank/DDBJ whole genome shotgun (WGS) entry which is preliminary data.</text>
</comment>
<feature type="transmembrane region" description="Helical" evidence="1">
    <location>
        <begin position="364"/>
        <end position="386"/>
    </location>
</feature>
<feature type="transmembrane region" description="Helical" evidence="1">
    <location>
        <begin position="331"/>
        <end position="352"/>
    </location>
</feature>
<dbReference type="RefSeq" id="WP_317563669.1">
    <property type="nucleotide sequence ID" value="NZ_JAWLJX010000001.1"/>
</dbReference>
<feature type="transmembrane region" description="Helical" evidence="1">
    <location>
        <begin position="167"/>
        <end position="184"/>
    </location>
</feature>
<keyword evidence="1" id="KW-0812">Transmembrane</keyword>
<sequence>MPERPEKTTPTGSSPALDRLVRIMFVNMAIGLIAAVCTWIFHERILSYQLAGVDPTGTGYAAMRDTLSTTLWSRPGPAAGFAVLFPLLVRRLRSGRRRSYRRVLIIAVLQLLSVGWLTVGGDYPTWLRVLYLVQAVAVVATFVAATRTSVRELFGYKKKVATGHPKAALFLAVATPVVAELAFGSTPITLAWLIVLWTPFYGCGVLLIRELVVRSGRGWPSVLLLAIAFEIAEDGIGLQALTSPHLYGAADWGVRFLGVNVTYWEANVLYHAVFTVAVPIVLTELVFPEHRGRPYLGVRGTAVIASAVVASVAALRFTVPPSQDPGYQAPIGFVVGCVVAIAILGFVALRILPKRASRSWHRPLVALRWFYVGSCITALAVMWLTFRSFGSSQPAHTHGAQVLIPMAAAVAILAVAVAALRYCAQSTVWTQRHTLAVVGGALVGHTVAGIAIWSGTTERLSLVVIAVVTAGLTVLGDRRLSDRDRARVSHELAVDRSASA</sequence>
<feature type="transmembrane region" description="Helical" evidence="1">
    <location>
        <begin position="435"/>
        <end position="454"/>
    </location>
</feature>
<dbReference type="EMBL" id="JAWLJX010000001">
    <property type="protein sequence ID" value="MDV6260970.1"/>
    <property type="molecule type" value="Genomic_DNA"/>
</dbReference>
<evidence type="ECO:0000313" key="2">
    <source>
        <dbReference type="EMBL" id="MDV6260970.1"/>
    </source>
</evidence>
<proteinExistence type="predicted"/>
<feature type="transmembrane region" description="Helical" evidence="1">
    <location>
        <begin position="268"/>
        <end position="287"/>
    </location>
</feature>
<keyword evidence="1" id="KW-1133">Transmembrane helix</keyword>
<feature type="transmembrane region" description="Helical" evidence="1">
    <location>
        <begin position="71"/>
        <end position="89"/>
    </location>
</feature>
<name>A0ABU4B9W2_9NOCA</name>
<organism evidence="2 3">
    <name type="scientific">Rhodococcoides yunnanense</name>
    <dbReference type="NCBI Taxonomy" id="278209"/>
    <lineage>
        <taxon>Bacteria</taxon>
        <taxon>Bacillati</taxon>
        <taxon>Actinomycetota</taxon>
        <taxon>Actinomycetes</taxon>
        <taxon>Mycobacteriales</taxon>
        <taxon>Nocardiaceae</taxon>
        <taxon>Rhodococcoides</taxon>
    </lineage>
</organism>
<dbReference type="Proteomes" id="UP001185755">
    <property type="component" value="Unassembled WGS sequence"/>
</dbReference>
<feature type="transmembrane region" description="Helical" evidence="1">
    <location>
        <begin position="20"/>
        <end position="41"/>
    </location>
</feature>
<feature type="transmembrane region" description="Helical" evidence="1">
    <location>
        <begin position="460"/>
        <end position="477"/>
    </location>
</feature>
<protein>
    <submittedName>
        <fullName evidence="2">Uncharacterized protein</fullName>
    </submittedName>
</protein>
<feature type="transmembrane region" description="Helical" evidence="1">
    <location>
        <begin position="398"/>
        <end position="423"/>
    </location>
</feature>
<accession>A0ABU4B9W2</accession>
<evidence type="ECO:0000313" key="3">
    <source>
        <dbReference type="Proteomes" id="UP001185755"/>
    </source>
</evidence>